<dbReference type="Proteomes" id="UP000178449">
    <property type="component" value="Unassembled WGS sequence"/>
</dbReference>
<evidence type="ECO:0000313" key="1">
    <source>
        <dbReference type="EMBL" id="OGG96927.1"/>
    </source>
</evidence>
<sequence length="405" mass="44964">METKKPLIGLDLCAVSPKLGPEVGGLLASFLRRNQPGWVQKQALLLEGDKASRGHCLKGLAGAELIFVSGVLVWLEGPFLVPNDAYDLTDPELLIPLERITKVPTLLHLWMEQGQEAFSQWLASYQGAPLFLVLESGPGFCPSKIPGRSLFAALWAQAFDGFGPALNNHLLSFSSLAPWLKDSGLPVWLHGDQTLADFSGAVMGQFGEGKLEALGFVQERPLRVQEVLTEIKNWNQYTTDQLSFSVNKNLGPYLSLELGRRATQLRTALGLAVAEMDLGEKELVFTGGRYFYHYLAKDKRQGSLNEELWLELRWAQVPDSLAHILDALELGPERAMFSLCEAIEPRQLIAPLQGKGWKIERELENRVEASLGRRTLVVLPERLEFGGFSLPELIGNLSEELLRLL</sequence>
<protein>
    <submittedName>
        <fullName evidence="1">Uncharacterized protein</fullName>
    </submittedName>
</protein>
<name>A0A1F6GFN9_9PROT</name>
<gene>
    <name evidence="1" type="ORF">A2527_00160</name>
</gene>
<organism evidence="1 2">
    <name type="scientific">Candidatus Lambdaproteobacteria bacterium RIFOXYD2_FULL_50_16</name>
    <dbReference type="NCBI Taxonomy" id="1817772"/>
    <lineage>
        <taxon>Bacteria</taxon>
        <taxon>Pseudomonadati</taxon>
        <taxon>Pseudomonadota</taxon>
        <taxon>Candidatus Lambdaproteobacteria</taxon>
    </lineage>
</organism>
<accession>A0A1F6GFN9</accession>
<dbReference type="EMBL" id="MFNE01000007">
    <property type="protein sequence ID" value="OGG96927.1"/>
    <property type="molecule type" value="Genomic_DNA"/>
</dbReference>
<comment type="caution">
    <text evidence="1">The sequence shown here is derived from an EMBL/GenBank/DDBJ whole genome shotgun (WGS) entry which is preliminary data.</text>
</comment>
<proteinExistence type="predicted"/>
<dbReference type="STRING" id="1817772.A2527_00160"/>
<dbReference type="AlphaFoldDB" id="A0A1F6GFN9"/>
<evidence type="ECO:0000313" key="2">
    <source>
        <dbReference type="Proteomes" id="UP000178449"/>
    </source>
</evidence>
<reference evidence="1 2" key="1">
    <citation type="journal article" date="2016" name="Nat. Commun.">
        <title>Thousands of microbial genomes shed light on interconnected biogeochemical processes in an aquifer system.</title>
        <authorList>
            <person name="Anantharaman K."/>
            <person name="Brown C.T."/>
            <person name="Hug L.A."/>
            <person name="Sharon I."/>
            <person name="Castelle C.J."/>
            <person name="Probst A.J."/>
            <person name="Thomas B.C."/>
            <person name="Singh A."/>
            <person name="Wilkins M.J."/>
            <person name="Karaoz U."/>
            <person name="Brodie E.L."/>
            <person name="Williams K.H."/>
            <person name="Hubbard S.S."/>
            <person name="Banfield J.F."/>
        </authorList>
    </citation>
    <scope>NUCLEOTIDE SEQUENCE [LARGE SCALE GENOMIC DNA]</scope>
</reference>